<keyword evidence="2" id="KW-0540">Nuclease</keyword>
<evidence type="ECO:0000256" key="4">
    <source>
        <dbReference type="ARBA" id="ARBA00022801"/>
    </source>
</evidence>
<organism evidence="8">
    <name type="scientific">marine sediment metagenome</name>
    <dbReference type="NCBI Taxonomy" id="412755"/>
    <lineage>
        <taxon>unclassified sequences</taxon>
        <taxon>metagenomes</taxon>
        <taxon>ecological metagenomes</taxon>
    </lineage>
</organism>
<dbReference type="Pfam" id="PF03755">
    <property type="entry name" value="YicC-like_N"/>
    <property type="match status" value="1"/>
</dbReference>
<reference evidence="8" key="1">
    <citation type="journal article" date="2014" name="Front. Microbiol.">
        <title>High frequency of phylogenetically diverse reductive dehalogenase-homologous genes in deep subseafloor sedimentary metagenomes.</title>
        <authorList>
            <person name="Kawai M."/>
            <person name="Futagami T."/>
            <person name="Toyoda A."/>
            <person name="Takaki Y."/>
            <person name="Nishi S."/>
            <person name="Hori S."/>
            <person name="Arai W."/>
            <person name="Tsubouchi T."/>
            <person name="Morono Y."/>
            <person name="Uchiyama I."/>
            <person name="Ito T."/>
            <person name="Fujiyama A."/>
            <person name="Inagaki F."/>
            <person name="Takami H."/>
        </authorList>
    </citation>
    <scope>NUCLEOTIDE SEQUENCE</scope>
    <source>
        <strain evidence="8">Expedition CK06-06</strain>
    </source>
</reference>
<dbReference type="PANTHER" id="PTHR30636:SF3">
    <property type="entry name" value="UPF0701 PROTEIN YICC"/>
    <property type="match status" value="1"/>
</dbReference>
<evidence type="ECO:0000259" key="7">
    <source>
        <dbReference type="Pfam" id="PF08340"/>
    </source>
</evidence>
<dbReference type="NCBIfam" id="TIGR00255">
    <property type="entry name" value="YicC/YloC family endoribonuclease"/>
    <property type="match status" value="1"/>
</dbReference>
<evidence type="ECO:0000256" key="1">
    <source>
        <dbReference type="ARBA" id="ARBA00001968"/>
    </source>
</evidence>
<dbReference type="EMBL" id="BARS01011716">
    <property type="protein sequence ID" value="GAF92966.1"/>
    <property type="molecule type" value="Genomic_DNA"/>
</dbReference>
<dbReference type="InterPro" id="IPR013527">
    <property type="entry name" value="YicC-like_N"/>
</dbReference>
<evidence type="ECO:0000256" key="3">
    <source>
        <dbReference type="ARBA" id="ARBA00022759"/>
    </source>
</evidence>
<evidence type="ECO:0000259" key="6">
    <source>
        <dbReference type="Pfam" id="PF03755"/>
    </source>
</evidence>
<protein>
    <recommendedName>
        <fullName evidence="9">DUF1732 domain-containing protein</fullName>
    </recommendedName>
</protein>
<dbReference type="AlphaFoldDB" id="X0U0T6"/>
<dbReference type="InterPro" id="IPR013551">
    <property type="entry name" value="YicC-like_C"/>
</dbReference>
<feature type="non-terminal residue" evidence="8">
    <location>
        <position position="1"/>
    </location>
</feature>
<keyword evidence="4" id="KW-0378">Hydrolase</keyword>
<evidence type="ECO:0008006" key="9">
    <source>
        <dbReference type="Google" id="ProtNLM"/>
    </source>
</evidence>
<proteinExistence type="inferred from homology"/>
<feature type="domain" description="Endoribonuclease YicC-like N-terminal" evidence="6">
    <location>
        <begin position="9"/>
        <end position="64"/>
    </location>
</feature>
<evidence type="ECO:0000256" key="2">
    <source>
        <dbReference type="ARBA" id="ARBA00022722"/>
    </source>
</evidence>
<name>X0U0T6_9ZZZZ</name>
<comment type="similarity">
    <text evidence="5">Belongs to the YicC/YloC family.</text>
</comment>
<feature type="domain" description="Endoribonuclease YicC-like C-terminal" evidence="7">
    <location>
        <begin position="84"/>
        <end position="202"/>
    </location>
</feature>
<keyword evidence="3" id="KW-0255">Endonuclease</keyword>
<evidence type="ECO:0000256" key="5">
    <source>
        <dbReference type="ARBA" id="ARBA00035648"/>
    </source>
</evidence>
<gene>
    <name evidence="8" type="ORF">S01H1_21202</name>
</gene>
<dbReference type="GO" id="GO:0016787">
    <property type="term" value="F:hydrolase activity"/>
    <property type="evidence" value="ECO:0007669"/>
    <property type="project" value="UniProtKB-KW"/>
</dbReference>
<evidence type="ECO:0000313" key="8">
    <source>
        <dbReference type="EMBL" id="GAF92966.1"/>
    </source>
</evidence>
<dbReference type="PANTHER" id="PTHR30636">
    <property type="entry name" value="UPF0701 PROTEIN YICC"/>
    <property type="match status" value="1"/>
</dbReference>
<sequence length="202" mass="22738">AIAGLARIKSDIDLGPLLSLPGVIQSAEPDREQGERLKEMVVDVTTQALEKLKQMRACEGRAMARDLAVNCDCIKQKLEQIALRSPVVVEMYHQKLQKRVEELTEGAKLVLDEDSLVREVAIFAERCDISEEVSRLKSHLDQFMQSCDKDEHAGRKLDFITQEMLREANTIASKAADAQISSCVVEVKTYIDRLKEQLQNVE</sequence>
<dbReference type="GO" id="GO:0004521">
    <property type="term" value="F:RNA endonuclease activity"/>
    <property type="evidence" value="ECO:0007669"/>
    <property type="project" value="InterPro"/>
</dbReference>
<accession>X0U0T6</accession>
<dbReference type="InterPro" id="IPR005229">
    <property type="entry name" value="YicC/YloC-like"/>
</dbReference>
<comment type="caution">
    <text evidence="8">The sequence shown here is derived from an EMBL/GenBank/DDBJ whole genome shotgun (WGS) entry which is preliminary data.</text>
</comment>
<comment type="cofactor">
    <cofactor evidence="1">
        <name>a divalent metal cation</name>
        <dbReference type="ChEBI" id="CHEBI:60240"/>
    </cofactor>
</comment>
<dbReference type="Pfam" id="PF08340">
    <property type="entry name" value="YicC-like_C"/>
    <property type="match status" value="1"/>
</dbReference>